<accession>A0A327WVI0</accession>
<protein>
    <recommendedName>
        <fullName evidence="1">DUF6843 domain-containing protein</fullName>
    </recommendedName>
</protein>
<dbReference type="RefSeq" id="WP_111629492.1">
    <property type="nucleotide sequence ID" value="NZ_QLMC01000004.1"/>
</dbReference>
<dbReference type="InterPro" id="IPR049293">
    <property type="entry name" value="DUF6843"/>
</dbReference>
<dbReference type="EMBL" id="QLMC01000004">
    <property type="protein sequence ID" value="RAJ95696.1"/>
    <property type="molecule type" value="Genomic_DNA"/>
</dbReference>
<reference evidence="2 3" key="1">
    <citation type="submission" date="2018-06" db="EMBL/GenBank/DDBJ databases">
        <title>Genomic Encyclopedia of Archaeal and Bacterial Type Strains, Phase II (KMG-II): from individual species to whole genera.</title>
        <authorList>
            <person name="Goeker M."/>
        </authorList>
    </citation>
    <scope>NUCLEOTIDE SEQUENCE [LARGE SCALE GENOMIC DNA]</scope>
    <source>
        <strain evidence="2 3">DSM 21851</strain>
    </source>
</reference>
<dbReference type="Pfam" id="PF20862">
    <property type="entry name" value="DUF6843"/>
    <property type="match status" value="1"/>
</dbReference>
<sequence>MIKTILSLFLAIVFFSCNKGKKEIIVIPDKFKGYILVIFNQKIGKDEAYRNGSRIYNIPTSGVLKTKFRANYSWSEAPEFYYNKINEKQKLPTYFETRKIPEGIIVGLIGSNGSANKDFEAKETVEFAFFYVGTKLEIEQYKEEAQKLDIIELAE</sequence>
<evidence type="ECO:0000313" key="3">
    <source>
        <dbReference type="Proteomes" id="UP000248790"/>
    </source>
</evidence>
<evidence type="ECO:0000313" key="2">
    <source>
        <dbReference type="EMBL" id="RAJ95696.1"/>
    </source>
</evidence>
<dbReference type="Proteomes" id="UP000248790">
    <property type="component" value="Unassembled WGS sequence"/>
</dbReference>
<dbReference type="AlphaFoldDB" id="A0A327WVI0"/>
<comment type="caution">
    <text evidence="2">The sequence shown here is derived from an EMBL/GenBank/DDBJ whole genome shotgun (WGS) entry which is preliminary data.</text>
</comment>
<name>A0A327WVI0_LARAB</name>
<keyword evidence="3" id="KW-1185">Reference proteome</keyword>
<gene>
    <name evidence="2" type="ORF">LX87_03444</name>
</gene>
<organism evidence="2 3">
    <name type="scientific">Larkinella arboricola</name>
    <dbReference type="NCBI Taxonomy" id="643671"/>
    <lineage>
        <taxon>Bacteria</taxon>
        <taxon>Pseudomonadati</taxon>
        <taxon>Bacteroidota</taxon>
        <taxon>Cytophagia</taxon>
        <taxon>Cytophagales</taxon>
        <taxon>Spirosomataceae</taxon>
        <taxon>Larkinella</taxon>
    </lineage>
</organism>
<proteinExistence type="predicted"/>
<dbReference type="OrthoDB" id="980638at2"/>
<evidence type="ECO:0000259" key="1">
    <source>
        <dbReference type="Pfam" id="PF20862"/>
    </source>
</evidence>
<dbReference type="PROSITE" id="PS51257">
    <property type="entry name" value="PROKAR_LIPOPROTEIN"/>
    <property type="match status" value="1"/>
</dbReference>
<feature type="domain" description="DUF6843" evidence="1">
    <location>
        <begin position="21"/>
        <end position="108"/>
    </location>
</feature>